<name>A0A218X6R2_PUNGR</name>
<dbReference type="InterPro" id="IPR045314">
    <property type="entry name" value="bZIP_plant_GBF1"/>
</dbReference>
<dbReference type="InterPro" id="IPR046347">
    <property type="entry name" value="bZIP_sf"/>
</dbReference>
<protein>
    <recommendedName>
        <fullName evidence="7">BZIP domain-containing protein</fullName>
    </recommendedName>
</protein>
<dbReference type="PANTHER" id="PTHR45764">
    <property type="entry name" value="BZIP TRANSCRIPTION FACTOR 44"/>
    <property type="match status" value="1"/>
</dbReference>
<organism evidence="8 10">
    <name type="scientific">Punica granatum</name>
    <name type="common">Pomegranate</name>
    <dbReference type="NCBI Taxonomy" id="22663"/>
    <lineage>
        <taxon>Eukaryota</taxon>
        <taxon>Viridiplantae</taxon>
        <taxon>Streptophyta</taxon>
        <taxon>Embryophyta</taxon>
        <taxon>Tracheophyta</taxon>
        <taxon>Spermatophyta</taxon>
        <taxon>Magnoliopsida</taxon>
        <taxon>eudicotyledons</taxon>
        <taxon>Gunneridae</taxon>
        <taxon>Pentapetalae</taxon>
        <taxon>rosids</taxon>
        <taxon>malvids</taxon>
        <taxon>Myrtales</taxon>
        <taxon>Lythraceae</taxon>
        <taxon>Punica</taxon>
    </lineage>
</organism>
<evidence type="ECO:0000256" key="2">
    <source>
        <dbReference type="ARBA" id="ARBA00023015"/>
    </source>
</evidence>
<evidence type="ECO:0000256" key="3">
    <source>
        <dbReference type="ARBA" id="ARBA00023125"/>
    </source>
</evidence>
<dbReference type="GeneID" id="116187917"/>
<evidence type="ECO:0000256" key="6">
    <source>
        <dbReference type="SAM" id="MobiDB-lite"/>
    </source>
</evidence>
<feature type="domain" description="BZIP" evidence="7">
    <location>
        <begin position="22"/>
        <end position="85"/>
    </location>
</feature>
<evidence type="ECO:0000313" key="10">
    <source>
        <dbReference type="Proteomes" id="UP000197138"/>
    </source>
</evidence>
<evidence type="ECO:0000256" key="5">
    <source>
        <dbReference type="ARBA" id="ARBA00023242"/>
    </source>
</evidence>
<dbReference type="GO" id="GO:0045893">
    <property type="term" value="P:positive regulation of DNA-templated transcription"/>
    <property type="evidence" value="ECO:0007669"/>
    <property type="project" value="TreeGrafter"/>
</dbReference>
<keyword evidence="11" id="KW-1185">Reference proteome</keyword>
<dbReference type="Pfam" id="PF00170">
    <property type="entry name" value="bZIP_1"/>
    <property type="match status" value="1"/>
</dbReference>
<keyword evidence="4" id="KW-0804">Transcription</keyword>
<dbReference type="Proteomes" id="UP000233551">
    <property type="component" value="Unassembled WGS sequence"/>
</dbReference>
<dbReference type="SUPFAM" id="SSF57959">
    <property type="entry name" value="Leucine zipper domain"/>
    <property type="match status" value="1"/>
</dbReference>
<accession>A0A218X6R2</accession>
<dbReference type="PROSITE" id="PS00036">
    <property type="entry name" value="BZIP_BASIC"/>
    <property type="match status" value="1"/>
</dbReference>
<dbReference type="SMART" id="SM00338">
    <property type="entry name" value="BRLZ"/>
    <property type="match status" value="1"/>
</dbReference>
<keyword evidence="3" id="KW-0238">DNA-binding</keyword>
<dbReference type="EMBL" id="MTKT01002370">
    <property type="protein sequence ID" value="OWM80062.1"/>
    <property type="molecule type" value="Genomic_DNA"/>
</dbReference>
<reference evidence="8" key="2">
    <citation type="submission" date="2017-06" db="EMBL/GenBank/DDBJ databases">
        <title>The pomegranate genome and the genomics of punicalagin biosynthesis.</title>
        <authorList>
            <person name="Xu C."/>
        </authorList>
    </citation>
    <scope>NUCLEOTIDE SEQUENCE [LARGE SCALE GENOMIC DNA]</scope>
    <source>
        <tissue evidence="8">Fresh leaf</tissue>
    </source>
</reference>
<dbReference type="GO" id="GO:0046982">
    <property type="term" value="F:protein heterodimerization activity"/>
    <property type="evidence" value="ECO:0007669"/>
    <property type="project" value="UniProtKB-ARBA"/>
</dbReference>
<dbReference type="PROSITE" id="PS50217">
    <property type="entry name" value="BZIP"/>
    <property type="match status" value="1"/>
</dbReference>
<evidence type="ECO:0000256" key="1">
    <source>
        <dbReference type="ARBA" id="ARBA00004123"/>
    </source>
</evidence>
<feature type="compositionally biased region" description="Low complexity" evidence="6">
    <location>
        <begin position="1"/>
        <end position="13"/>
    </location>
</feature>
<dbReference type="FunFam" id="1.20.5.170:FF:000020">
    <property type="entry name" value="BZIP transcription factor"/>
    <property type="match status" value="1"/>
</dbReference>
<evidence type="ECO:0000259" key="7">
    <source>
        <dbReference type="PROSITE" id="PS50217"/>
    </source>
</evidence>
<dbReference type="GO" id="GO:0000976">
    <property type="term" value="F:transcription cis-regulatory region binding"/>
    <property type="evidence" value="ECO:0007669"/>
    <property type="project" value="TreeGrafter"/>
</dbReference>
<evidence type="ECO:0000313" key="9">
    <source>
        <dbReference type="EMBL" id="PKI70291.1"/>
    </source>
</evidence>
<reference evidence="9 11" key="3">
    <citation type="submission" date="2017-11" db="EMBL/GenBank/DDBJ databases">
        <title>De-novo sequencing of pomegranate (Punica granatum L.) genome.</title>
        <authorList>
            <person name="Akparov Z."/>
            <person name="Amiraslanov A."/>
            <person name="Hajiyeva S."/>
            <person name="Abbasov M."/>
            <person name="Kaur K."/>
            <person name="Hamwieh A."/>
            <person name="Solovyev V."/>
            <person name="Salamov A."/>
            <person name="Braich B."/>
            <person name="Kosarev P."/>
            <person name="Mahmoud A."/>
            <person name="Hajiyev E."/>
            <person name="Babayeva S."/>
            <person name="Izzatullayeva V."/>
            <person name="Mammadov A."/>
            <person name="Mammadov A."/>
            <person name="Sharifova S."/>
            <person name="Ojaghi J."/>
            <person name="Eynullazada K."/>
            <person name="Bayramov B."/>
            <person name="Abdulazimova A."/>
            <person name="Shahmuradov I."/>
        </authorList>
    </citation>
    <scope>NUCLEOTIDE SEQUENCE [LARGE SCALE GENOMIC DNA]</scope>
    <source>
        <strain evidence="9">AG2017</strain>
        <strain evidence="11">cv. AG2017</strain>
        <tissue evidence="9">Leaf</tissue>
    </source>
</reference>
<dbReference type="CDD" id="cd14702">
    <property type="entry name" value="bZIP_plant_GBF1"/>
    <property type="match status" value="1"/>
</dbReference>
<feature type="compositionally biased region" description="Basic and acidic residues" evidence="6">
    <location>
        <begin position="14"/>
        <end position="37"/>
    </location>
</feature>
<gene>
    <name evidence="8" type="ORF">CDL15_Pgr010040</name>
    <name evidence="9" type="ORF">CRG98_009320</name>
</gene>
<proteinExistence type="predicted"/>
<comment type="caution">
    <text evidence="8">The sequence shown here is derived from an EMBL/GenBank/DDBJ whole genome shotgun (WGS) entry which is preliminary data.</text>
</comment>
<dbReference type="PANTHER" id="PTHR45764:SF34">
    <property type="entry name" value="BZIP TRANSCRIPTION FACTOR 53"/>
    <property type="match status" value="1"/>
</dbReference>
<keyword evidence="2" id="KW-0805">Transcription regulation</keyword>
<evidence type="ECO:0000313" key="11">
    <source>
        <dbReference type="Proteomes" id="UP000233551"/>
    </source>
</evidence>
<dbReference type="Proteomes" id="UP000197138">
    <property type="component" value="Unassembled WGS sequence"/>
</dbReference>
<dbReference type="Gene3D" id="1.20.5.170">
    <property type="match status" value="1"/>
</dbReference>
<feature type="region of interest" description="Disordered" evidence="6">
    <location>
        <begin position="1"/>
        <end position="41"/>
    </location>
</feature>
<comment type="subcellular location">
    <subcellularLocation>
        <location evidence="1">Nucleus</location>
    </subcellularLocation>
</comment>
<sequence>MASAQSRSSSGSDSDPRPVVCEERKRKRMESNRESARRSRLKKQKLLDDLLGQVSQLKNENSQLVQSIEQTSQRFDEVELKNNVLRAQVVELTERLVSLNSVLQIMEQVSGLAIDIPEIPDMLMNPWQLPCPVQQPIMASVDRSRE</sequence>
<dbReference type="AlphaFoldDB" id="A0A218X6R2"/>
<keyword evidence="5" id="KW-0539">Nucleus</keyword>
<dbReference type="OrthoDB" id="551672at2759"/>
<dbReference type="GO" id="GO:0003700">
    <property type="term" value="F:DNA-binding transcription factor activity"/>
    <property type="evidence" value="ECO:0007669"/>
    <property type="project" value="InterPro"/>
</dbReference>
<dbReference type="GO" id="GO:0005634">
    <property type="term" value="C:nucleus"/>
    <property type="evidence" value="ECO:0007669"/>
    <property type="project" value="UniProtKB-SubCell"/>
</dbReference>
<reference evidence="10" key="1">
    <citation type="journal article" date="2017" name="Plant J.">
        <title>The pomegranate (Punica granatum L.) genome and the genomics of punicalagin biosynthesis.</title>
        <authorList>
            <person name="Qin G."/>
            <person name="Xu C."/>
            <person name="Ming R."/>
            <person name="Tang H."/>
            <person name="Guyot R."/>
            <person name="Kramer E.M."/>
            <person name="Hu Y."/>
            <person name="Yi X."/>
            <person name="Qi Y."/>
            <person name="Xu X."/>
            <person name="Gao Z."/>
            <person name="Pan H."/>
            <person name="Jian J."/>
            <person name="Tian Y."/>
            <person name="Yue Z."/>
            <person name="Xu Y."/>
        </authorList>
    </citation>
    <scope>NUCLEOTIDE SEQUENCE [LARGE SCALE GENOMIC DNA]</scope>
    <source>
        <strain evidence="10">cv. Dabenzi</strain>
    </source>
</reference>
<dbReference type="EMBL" id="PGOL01000464">
    <property type="protein sequence ID" value="PKI70291.1"/>
    <property type="molecule type" value="Genomic_DNA"/>
</dbReference>
<dbReference type="InterPro" id="IPR004827">
    <property type="entry name" value="bZIP"/>
</dbReference>
<dbReference type="STRING" id="22663.A0A218X6R2"/>
<evidence type="ECO:0000313" key="8">
    <source>
        <dbReference type="EMBL" id="OWM80062.1"/>
    </source>
</evidence>
<evidence type="ECO:0000256" key="4">
    <source>
        <dbReference type="ARBA" id="ARBA00023163"/>
    </source>
</evidence>